<evidence type="ECO:0000256" key="1">
    <source>
        <dbReference type="SAM" id="Phobius"/>
    </source>
</evidence>
<feature type="transmembrane region" description="Helical" evidence="1">
    <location>
        <begin position="129"/>
        <end position="148"/>
    </location>
</feature>
<feature type="transmembrane region" description="Helical" evidence="1">
    <location>
        <begin position="72"/>
        <end position="89"/>
    </location>
</feature>
<proteinExistence type="predicted"/>
<dbReference type="AlphaFoldDB" id="T2KH82"/>
<feature type="transmembrane region" description="Helical" evidence="1">
    <location>
        <begin position="9"/>
        <end position="27"/>
    </location>
</feature>
<evidence type="ECO:0000313" key="3">
    <source>
        <dbReference type="Proteomes" id="UP000016160"/>
    </source>
</evidence>
<dbReference type="HOGENOM" id="CLU_1873104_0_0_10"/>
<name>T2KH82_FORAG</name>
<dbReference type="OrthoDB" id="894278at2"/>
<dbReference type="STRING" id="1347342.BN863_490"/>
<evidence type="ECO:0000313" key="2">
    <source>
        <dbReference type="EMBL" id="CDF77761.1"/>
    </source>
</evidence>
<protein>
    <submittedName>
        <fullName evidence="2">Conserved hypothetical membrane protein</fullName>
    </submittedName>
</protein>
<keyword evidence="1" id="KW-1133">Transmembrane helix</keyword>
<keyword evidence="1" id="KW-0472">Membrane</keyword>
<sequence length="153" mass="17905">MNIQILPNWYKKIGILIFITFAILAGSDDFRAGWNSVEYTSPYKSPLNNHEDTTQGETKPETHHFYFGKETTHLFSILSIAGLFIYMLSKEKIEDDYINKLRADSFQLSILIFLLVSLGIYAFQGNLNMPLDYFLFLYMMLFLIIFSIKKRVY</sequence>
<keyword evidence="3" id="KW-1185">Reference proteome</keyword>
<dbReference type="Proteomes" id="UP000016160">
    <property type="component" value="Chromosome"/>
</dbReference>
<organism evidence="2 3">
    <name type="scientific">Formosa agariphila (strain DSM 15362 / KCTC 12365 / LMG 23005 / KMM 3901 / M-2Alg 35-1)</name>
    <dbReference type="NCBI Taxonomy" id="1347342"/>
    <lineage>
        <taxon>Bacteria</taxon>
        <taxon>Pseudomonadati</taxon>
        <taxon>Bacteroidota</taxon>
        <taxon>Flavobacteriia</taxon>
        <taxon>Flavobacteriales</taxon>
        <taxon>Flavobacteriaceae</taxon>
        <taxon>Formosa</taxon>
    </lineage>
</organism>
<dbReference type="eggNOG" id="ENOG5033JB4">
    <property type="taxonomic scope" value="Bacteria"/>
</dbReference>
<feature type="transmembrane region" description="Helical" evidence="1">
    <location>
        <begin position="101"/>
        <end position="123"/>
    </location>
</feature>
<accession>T2KH82</accession>
<gene>
    <name evidence="2" type="ORF">BN863_490</name>
</gene>
<dbReference type="RefSeq" id="WP_038526017.1">
    <property type="nucleotide sequence ID" value="NZ_HG315671.1"/>
</dbReference>
<dbReference type="EMBL" id="HG315671">
    <property type="protein sequence ID" value="CDF77761.1"/>
    <property type="molecule type" value="Genomic_DNA"/>
</dbReference>
<reference evidence="2 3" key="1">
    <citation type="journal article" date="2013" name="Appl. Environ. Microbiol.">
        <title>The genome of the alga-associated marine flavobacterium Formosa agariphila KMM 3901T reveals a broad potential for degradation of algal polysaccharides.</title>
        <authorList>
            <person name="Mann A.J."/>
            <person name="Hahnke R.L."/>
            <person name="Huang S."/>
            <person name="Werner J."/>
            <person name="Xing P."/>
            <person name="Barbeyron T."/>
            <person name="Huettel B."/>
            <person name="Stueber K."/>
            <person name="Reinhardt R."/>
            <person name="Harder J."/>
            <person name="Gloeckner F.O."/>
            <person name="Amann R.I."/>
            <person name="Teeling H."/>
        </authorList>
    </citation>
    <scope>NUCLEOTIDE SEQUENCE [LARGE SCALE GENOMIC DNA]</scope>
    <source>
        <strain evidence="3">DSM 15362 / KCTC 12365 / LMG 23005 / KMM 3901</strain>
    </source>
</reference>
<keyword evidence="1" id="KW-0812">Transmembrane</keyword>